<dbReference type="SUPFAM" id="SSF88713">
    <property type="entry name" value="Glycoside hydrolase/deacetylase"/>
    <property type="match status" value="1"/>
</dbReference>
<dbReference type="RefSeq" id="WP_315604043.1">
    <property type="nucleotide sequence ID" value="NZ_CP130318.1"/>
</dbReference>
<gene>
    <name evidence="1" type="ORF">MJA45_22010</name>
</gene>
<proteinExistence type="predicted"/>
<dbReference type="InterPro" id="IPR011330">
    <property type="entry name" value="Glyco_hydro/deAcase_b/a-brl"/>
</dbReference>
<accession>A0AA96LAN4</accession>
<reference evidence="1 2" key="1">
    <citation type="submission" date="2022-02" db="EMBL/GenBank/DDBJ databases">
        <title>Paenibacillus sp. MBLB1776 Whole Genome Shotgun Sequencing.</title>
        <authorList>
            <person name="Hwang C.Y."/>
            <person name="Cho E.-S."/>
            <person name="Seo M.-J."/>
        </authorList>
    </citation>
    <scope>NUCLEOTIDE SEQUENCE [LARGE SCALE GENOMIC DNA]</scope>
    <source>
        <strain evidence="1 2">MBLB1776</strain>
    </source>
</reference>
<dbReference type="SUPFAM" id="SSF52317">
    <property type="entry name" value="Class I glutamine amidotransferase-like"/>
    <property type="match status" value="1"/>
</dbReference>
<protein>
    <submittedName>
        <fullName evidence="1">DUF2194 domain-containing protein</fullName>
    </submittedName>
</protein>
<dbReference type="AlphaFoldDB" id="A0AA96LAN4"/>
<dbReference type="Pfam" id="PF09960">
    <property type="entry name" value="DUF2194"/>
    <property type="match status" value="1"/>
</dbReference>
<dbReference type="Gene3D" id="3.20.20.370">
    <property type="entry name" value="Glycoside hydrolase/deacetylase"/>
    <property type="match status" value="1"/>
</dbReference>
<dbReference type="Proteomes" id="UP001305702">
    <property type="component" value="Chromosome"/>
</dbReference>
<dbReference type="KEGG" id="paun:MJA45_22010"/>
<dbReference type="EMBL" id="CP130318">
    <property type="protein sequence ID" value="WNQ10269.1"/>
    <property type="molecule type" value="Genomic_DNA"/>
</dbReference>
<dbReference type="InterPro" id="IPR018695">
    <property type="entry name" value="DUF2194"/>
</dbReference>
<dbReference type="InterPro" id="IPR029062">
    <property type="entry name" value="Class_I_gatase-like"/>
</dbReference>
<evidence type="ECO:0000313" key="1">
    <source>
        <dbReference type="EMBL" id="WNQ10269.1"/>
    </source>
</evidence>
<sequence>MSRKTITFLSVTVSFLLLGIFLQAARISDLPHLSKAKLVYKETAFPVTDAVYGSLPAGSPLGLYLYGDPSDAESRKAMANLETALSLAKLDHKEIGAEGIRELKPDPWTVLLLMGEDISRVDRAAVESFVRQGGRLVVGTRFYAPEWDRMLGIADNRGFREGAMHGIRFDKPLFPGYLDLPSNNVVFSNSVLDVQLAPESVPYLSSEGTPLLWTHVYGQGKVVFWNWTSSTQKLGRGLLVQSIGLASESFVSAQVASRSLNIDDFPSPVPDSDNPLVRQEYGLSTQDFYERVWWEDMTRFAKVYGWKYTGLLIGNYQNQTDSPLPALTDDYAETIPYFGTKLIGMGGELGLHGYNHQSLVTRGEPVDPDLGYRPWQSEPAMEEGLVHLNDLAKKLFPGHELKTYVPPSNVLNRTGKEALAHAVPSLAILSSLYDADGQPGYLEQEFGRDAEFPQLFNFPRVSSGYAMDPAIRFYIADVVANFGLVNHFVHPDDVLDAHRSQGKGWKALSEPFEKWMATLNQTYPYLQPLTVRDAVKKFSLYQDGRVEVRYSNGTIAIQARQELVPMHYTVRIPEGKRPEVAKEDGVLTRLEAGNGLWHLEARKPAVTIALKEGKP</sequence>
<name>A0AA96LAN4_9BACL</name>
<organism evidence="1 2">
    <name type="scientific">Paenibacillus aurantius</name>
    <dbReference type="NCBI Taxonomy" id="2918900"/>
    <lineage>
        <taxon>Bacteria</taxon>
        <taxon>Bacillati</taxon>
        <taxon>Bacillota</taxon>
        <taxon>Bacilli</taxon>
        <taxon>Bacillales</taxon>
        <taxon>Paenibacillaceae</taxon>
        <taxon>Paenibacillus</taxon>
    </lineage>
</organism>
<dbReference type="GO" id="GO:0005975">
    <property type="term" value="P:carbohydrate metabolic process"/>
    <property type="evidence" value="ECO:0007669"/>
    <property type="project" value="InterPro"/>
</dbReference>
<evidence type="ECO:0000313" key="2">
    <source>
        <dbReference type="Proteomes" id="UP001305702"/>
    </source>
</evidence>
<dbReference type="CDD" id="cd10924">
    <property type="entry name" value="CE4_COG4878"/>
    <property type="match status" value="1"/>
</dbReference>
<keyword evidence="2" id="KW-1185">Reference proteome</keyword>